<dbReference type="InterPro" id="IPR035996">
    <property type="entry name" value="4pyrrol_Methylase_sf"/>
</dbReference>
<proteinExistence type="inferred from homology"/>
<dbReference type="PIRSF" id="PIRSF005917">
    <property type="entry name" value="MTase_YraL"/>
    <property type="match status" value="1"/>
</dbReference>
<dbReference type="PANTHER" id="PTHR46111">
    <property type="entry name" value="RIBOSOMAL RNA SMALL SUBUNIT METHYLTRANSFERASE I"/>
    <property type="match status" value="1"/>
</dbReference>
<dbReference type="GO" id="GO:0032259">
    <property type="term" value="P:methylation"/>
    <property type="evidence" value="ECO:0007669"/>
    <property type="project" value="UniProtKB-KW"/>
</dbReference>
<feature type="domain" description="Tetrapyrrole methylase" evidence="7">
    <location>
        <begin position="3"/>
        <end position="202"/>
    </location>
</feature>
<dbReference type="SUPFAM" id="SSF53790">
    <property type="entry name" value="Tetrapyrrole methylase"/>
    <property type="match status" value="1"/>
</dbReference>
<dbReference type="EMBL" id="CP094929">
    <property type="protein sequence ID" value="UOM50993.1"/>
    <property type="molecule type" value="Genomic_DNA"/>
</dbReference>
<comment type="similarity">
    <text evidence="6">Belongs to the methyltransferase superfamily. RsmI family.</text>
</comment>
<dbReference type="Pfam" id="PF00590">
    <property type="entry name" value="TP_methylase"/>
    <property type="match status" value="1"/>
</dbReference>
<comment type="catalytic activity">
    <reaction evidence="6">
        <text>cytidine(1402) in 16S rRNA + S-adenosyl-L-methionine = 2'-O-methylcytidine(1402) in 16S rRNA + S-adenosyl-L-homocysteine + H(+)</text>
        <dbReference type="Rhea" id="RHEA:42924"/>
        <dbReference type="Rhea" id="RHEA-COMP:10285"/>
        <dbReference type="Rhea" id="RHEA-COMP:10286"/>
        <dbReference type="ChEBI" id="CHEBI:15378"/>
        <dbReference type="ChEBI" id="CHEBI:57856"/>
        <dbReference type="ChEBI" id="CHEBI:59789"/>
        <dbReference type="ChEBI" id="CHEBI:74495"/>
        <dbReference type="ChEBI" id="CHEBI:82748"/>
        <dbReference type="EC" id="2.1.1.198"/>
    </reaction>
</comment>
<dbReference type="PANTHER" id="PTHR46111:SF1">
    <property type="entry name" value="RIBOSOMAL RNA SMALL SUBUNIT METHYLTRANSFERASE I"/>
    <property type="match status" value="1"/>
</dbReference>
<dbReference type="PROSITE" id="PS01296">
    <property type="entry name" value="RSMI"/>
    <property type="match status" value="1"/>
</dbReference>
<dbReference type="CDD" id="cd11648">
    <property type="entry name" value="RsmI"/>
    <property type="match status" value="1"/>
</dbReference>
<dbReference type="InterPro" id="IPR014777">
    <property type="entry name" value="4pyrrole_Mease_sub1"/>
</dbReference>
<dbReference type="InterPro" id="IPR008189">
    <property type="entry name" value="rRNA_ssu_MeTfrase_I"/>
</dbReference>
<keyword evidence="1 6" id="KW-0963">Cytoplasm</keyword>
<evidence type="ECO:0000313" key="9">
    <source>
        <dbReference type="Proteomes" id="UP000829708"/>
    </source>
</evidence>
<gene>
    <name evidence="6 8" type="primary">rsmI</name>
    <name evidence="8" type="ORF">MUG09_15660</name>
</gene>
<accession>A0ABY4D9N1</accession>
<dbReference type="InterPro" id="IPR000878">
    <property type="entry name" value="4pyrrol_Mease"/>
</dbReference>
<dbReference type="HAMAP" id="MF_01877">
    <property type="entry name" value="16SrRNA_methyltr_I"/>
    <property type="match status" value="1"/>
</dbReference>
<organism evidence="8 9">
    <name type="scientific">Sphaerochaeta associata</name>
    <dbReference type="NCBI Taxonomy" id="1129264"/>
    <lineage>
        <taxon>Bacteria</taxon>
        <taxon>Pseudomonadati</taxon>
        <taxon>Spirochaetota</taxon>
        <taxon>Spirochaetia</taxon>
        <taxon>Spirochaetales</taxon>
        <taxon>Sphaerochaetaceae</taxon>
        <taxon>Sphaerochaeta</taxon>
    </lineage>
</organism>
<evidence type="ECO:0000256" key="2">
    <source>
        <dbReference type="ARBA" id="ARBA00022552"/>
    </source>
</evidence>
<evidence type="ECO:0000256" key="1">
    <source>
        <dbReference type="ARBA" id="ARBA00022490"/>
    </source>
</evidence>
<evidence type="ECO:0000313" key="8">
    <source>
        <dbReference type="EMBL" id="UOM50993.1"/>
    </source>
</evidence>
<evidence type="ECO:0000256" key="6">
    <source>
        <dbReference type="HAMAP-Rule" id="MF_01877"/>
    </source>
</evidence>
<comment type="subcellular location">
    <subcellularLocation>
        <location evidence="6">Cytoplasm</location>
    </subcellularLocation>
</comment>
<dbReference type="RefSeq" id="WP_244772369.1">
    <property type="nucleotide sequence ID" value="NZ_CP094929.1"/>
</dbReference>
<evidence type="ECO:0000256" key="3">
    <source>
        <dbReference type="ARBA" id="ARBA00022603"/>
    </source>
</evidence>
<protein>
    <recommendedName>
        <fullName evidence="6">Ribosomal RNA small subunit methyltransferase I</fullName>
        <ecNumber evidence="6">2.1.1.198</ecNumber>
    </recommendedName>
    <alternativeName>
        <fullName evidence="6">16S rRNA 2'-O-ribose C1402 methyltransferase</fullName>
    </alternativeName>
    <alternativeName>
        <fullName evidence="6">rRNA (cytidine-2'-O-)-methyltransferase RsmI</fullName>
    </alternativeName>
</protein>
<dbReference type="InterPro" id="IPR014776">
    <property type="entry name" value="4pyrrole_Mease_sub2"/>
</dbReference>
<dbReference type="GO" id="GO:0008168">
    <property type="term" value="F:methyltransferase activity"/>
    <property type="evidence" value="ECO:0007669"/>
    <property type="project" value="UniProtKB-KW"/>
</dbReference>
<sequence>MSTFYMVATPIGNLEDITYRAVQTLKNVDVIACEDTRHTQQLLNHFEISKRLIACHAHNEINSAKGIVELLGSGLDVAFVSDAGTPGISDPGARVVTAVRQAGFPVVPIPGPSAVATLVSVAGFVGKSFTFEGFLSPRKGRRTKRLAQLLQRDEAFILYESPFRIIKTLEEIAALDATRTLVAGREMTKKFEEFLQGTAAEVASTLAGRDAVKGEFAVLVAPKQTGESDDNDSEA</sequence>
<dbReference type="Proteomes" id="UP000829708">
    <property type="component" value="Chromosome"/>
</dbReference>
<dbReference type="Gene3D" id="3.40.1010.10">
    <property type="entry name" value="Cobalt-precorrin-4 Transmethylase, Domain 1"/>
    <property type="match status" value="1"/>
</dbReference>
<dbReference type="EC" id="2.1.1.198" evidence="6"/>
<dbReference type="NCBIfam" id="TIGR00096">
    <property type="entry name" value="16S rRNA (cytidine(1402)-2'-O)-methyltransferase"/>
    <property type="match status" value="1"/>
</dbReference>
<keyword evidence="4 6" id="KW-0808">Transferase</keyword>
<evidence type="ECO:0000259" key="7">
    <source>
        <dbReference type="Pfam" id="PF00590"/>
    </source>
</evidence>
<comment type="function">
    <text evidence="6">Catalyzes the 2'-O-methylation of the ribose of cytidine 1402 (C1402) in 16S rRNA.</text>
</comment>
<keyword evidence="5 6" id="KW-0949">S-adenosyl-L-methionine</keyword>
<dbReference type="InterPro" id="IPR018063">
    <property type="entry name" value="SAM_MeTrfase_RsmI_CS"/>
</dbReference>
<keyword evidence="9" id="KW-1185">Reference proteome</keyword>
<dbReference type="Gene3D" id="3.30.950.10">
    <property type="entry name" value="Methyltransferase, Cobalt-precorrin-4 Transmethylase, Domain 2"/>
    <property type="match status" value="1"/>
</dbReference>
<reference evidence="9" key="1">
    <citation type="journal article" date="2024" name="J Bioinform Genom">
        <title>Complete genome sequence of the type strain bacterium Sphaerochaeta associata GLS2t (VKM B-2742)t.</title>
        <authorList>
            <person name="Troshina O.Y."/>
            <person name="Tepeeva A.N."/>
            <person name="Arzamasceva V.O."/>
            <person name="Whitman W.B."/>
            <person name="Varghese N."/>
            <person name="Shapiro N."/>
            <person name="Woyke T."/>
            <person name="Kripides N.C."/>
            <person name="Vasilenko O.V."/>
        </authorList>
    </citation>
    <scope>NUCLEOTIDE SEQUENCE [LARGE SCALE GENOMIC DNA]</scope>
    <source>
        <strain evidence="9">GLS2T</strain>
    </source>
</reference>
<evidence type="ECO:0000256" key="4">
    <source>
        <dbReference type="ARBA" id="ARBA00022679"/>
    </source>
</evidence>
<keyword evidence="3 6" id="KW-0489">Methyltransferase</keyword>
<keyword evidence="2 6" id="KW-0698">rRNA processing</keyword>
<name>A0ABY4D9N1_9SPIR</name>
<evidence type="ECO:0000256" key="5">
    <source>
        <dbReference type="ARBA" id="ARBA00022691"/>
    </source>
</evidence>